<evidence type="ECO:0000259" key="1">
    <source>
        <dbReference type="PROSITE" id="PS50097"/>
    </source>
</evidence>
<protein>
    <recommendedName>
        <fullName evidence="1">BTB domain-containing protein</fullName>
    </recommendedName>
</protein>
<dbReference type="OrthoDB" id="1022638at2759"/>
<dbReference type="InterPro" id="IPR000210">
    <property type="entry name" value="BTB/POZ_dom"/>
</dbReference>
<comment type="caution">
    <text evidence="2">The sequence shown here is derived from an EMBL/GenBank/DDBJ whole genome shotgun (WGS) entry which is preliminary data.</text>
</comment>
<feature type="domain" description="BTB" evidence="1">
    <location>
        <begin position="1"/>
        <end position="43"/>
    </location>
</feature>
<evidence type="ECO:0000313" key="3">
    <source>
        <dbReference type="Proteomes" id="UP000193144"/>
    </source>
</evidence>
<dbReference type="Proteomes" id="UP000193144">
    <property type="component" value="Unassembled WGS sequence"/>
</dbReference>
<sequence>MLWTHSKWFLNALTREFKEANEDVIKLQDDNPRTFETMLKYIYGRVYDNGGQIQRPPLRAYAEMQLRNTLYEVMDMRTLEIIIRGLYGLANDFNTQSSIGKALVNKTLYDTEFFESVKVDRLVKYFLSFASDLMVAQREKLAHDRDI</sequence>
<dbReference type="Gene3D" id="3.30.710.10">
    <property type="entry name" value="Potassium Channel Kv1.1, Chain A"/>
    <property type="match status" value="1"/>
</dbReference>
<keyword evidence="3" id="KW-1185">Reference proteome</keyword>
<dbReference type="Pfam" id="PF00651">
    <property type="entry name" value="BTB"/>
    <property type="match status" value="1"/>
</dbReference>
<accession>A0A1Y1ZWC4</accession>
<reference evidence="2 3" key="1">
    <citation type="submission" date="2016-07" db="EMBL/GenBank/DDBJ databases">
        <title>Pervasive Adenine N6-methylation of Active Genes in Fungi.</title>
        <authorList>
            <consortium name="DOE Joint Genome Institute"/>
            <person name="Mondo S.J."/>
            <person name="Dannebaum R.O."/>
            <person name="Kuo R.C."/>
            <person name="Labutti K."/>
            <person name="Haridas S."/>
            <person name="Kuo A."/>
            <person name="Salamov A."/>
            <person name="Ahrendt S.R."/>
            <person name="Lipzen A."/>
            <person name="Sullivan W."/>
            <person name="Andreopoulos W.B."/>
            <person name="Clum A."/>
            <person name="Lindquist E."/>
            <person name="Daum C."/>
            <person name="Ramamoorthy G.K."/>
            <person name="Gryganskyi A."/>
            <person name="Culley D."/>
            <person name="Magnuson J.K."/>
            <person name="James T.Y."/>
            <person name="O'Malley M.A."/>
            <person name="Stajich J.E."/>
            <person name="Spatafora J.W."/>
            <person name="Visel A."/>
            <person name="Grigoriev I.V."/>
        </authorList>
    </citation>
    <scope>NUCLEOTIDE SEQUENCE [LARGE SCALE GENOMIC DNA]</scope>
    <source>
        <strain evidence="2 3">CBS 115471</strain>
    </source>
</reference>
<dbReference type="AlphaFoldDB" id="A0A1Y1ZWC4"/>
<proteinExistence type="predicted"/>
<dbReference type="PROSITE" id="PS50097">
    <property type="entry name" value="BTB"/>
    <property type="match status" value="1"/>
</dbReference>
<name>A0A1Y1ZWC4_9PLEO</name>
<organism evidence="2 3">
    <name type="scientific">Clohesyomyces aquaticus</name>
    <dbReference type="NCBI Taxonomy" id="1231657"/>
    <lineage>
        <taxon>Eukaryota</taxon>
        <taxon>Fungi</taxon>
        <taxon>Dikarya</taxon>
        <taxon>Ascomycota</taxon>
        <taxon>Pezizomycotina</taxon>
        <taxon>Dothideomycetes</taxon>
        <taxon>Pleosporomycetidae</taxon>
        <taxon>Pleosporales</taxon>
        <taxon>Lindgomycetaceae</taxon>
        <taxon>Clohesyomyces</taxon>
    </lineage>
</organism>
<dbReference type="InterPro" id="IPR011333">
    <property type="entry name" value="SKP1/BTB/POZ_sf"/>
</dbReference>
<dbReference type="EMBL" id="MCFA01000033">
    <property type="protein sequence ID" value="ORY14367.1"/>
    <property type="molecule type" value="Genomic_DNA"/>
</dbReference>
<evidence type="ECO:0000313" key="2">
    <source>
        <dbReference type="EMBL" id="ORY14367.1"/>
    </source>
</evidence>
<dbReference type="SUPFAM" id="SSF54695">
    <property type="entry name" value="POZ domain"/>
    <property type="match status" value="1"/>
</dbReference>
<dbReference type="CDD" id="cd18186">
    <property type="entry name" value="BTB_POZ_ZBTB_KLHL-like"/>
    <property type="match status" value="1"/>
</dbReference>
<gene>
    <name evidence="2" type="ORF">BCR34DRAFT_612763</name>
</gene>